<proteinExistence type="predicted"/>
<keyword evidence="3" id="KW-1185">Reference proteome</keyword>
<dbReference type="InParanoid" id="A0A409XHZ8"/>
<feature type="region of interest" description="Disordered" evidence="1">
    <location>
        <begin position="56"/>
        <end position="144"/>
    </location>
</feature>
<dbReference type="EMBL" id="NHYD01001644">
    <property type="protein sequence ID" value="PPQ90377.1"/>
    <property type="molecule type" value="Genomic_DNA"/>
</dbReference>
<sequence>MSANIFRKSAEAVVRRNIIPHHVQSASAIIQFPSLCRPQRNSHNLHTIGMLKEDQKEIMHKPRSEPHRPLATSGDYSGFGTNSEEYHCLDTDPTSETSPYEFPRNSGRQLRYGGMQSLRSPWDGSWKEPTAEAEYGNKKIGRIS</sequence>
<protein>
    <submittedName>
        <fullName evidence="2">Uncharacterized protein</fullName>
    </submittedName>
</protein>
<accession>A0A409XHZ8</accession>
<feature type="compositionally biased region" description="Basic and acidic residues" evidence="1">
    <location>
        <begin position="56"/>
        <end position="68"/>
    </location>
</feature>
<name>A0A409XHZ8_PSICY</name>
<reference evidence="2 3" key="1">
    <citation type="journal article" date="2018" name="Evol. Lett.">
        <title>Horizontal gene cluster transfer increased hallucinogenic mushroom diversity.</title>
        <authorList>
            <person name="Reynolds H.T."/>
            <person name="Vijayakumar V."/>
            <person name="Gluck-Thaler E."/>
            <person name="Korotkin H.B."/>
            <person name="Matheny P.B."/>
            <person name="Slot J.C."/>
        </authorList>
    </citation>
    <scope>NUCLEOTIDE SEQUENCE [LARGE SCALE GENOMIC DNA]</scope>
    <source>
        <strain evidence="2 3">2631</strain>
    </source>
</reference>
<evidence type="ECO:0000313" key="3">
    <source>
        <dbReference type="Proteomes" id="UP000283269"/>
    </source>
</evidence>
<dbReference type="AlphaFoldDB" id="A0A409XHZ8"/>
<dbReference type="Proteomes" id="UP000283269">
    <property type="component" value="Unassembled WGS sequence"/>
</dbReference>
<evidence type="ECO:0000256" key="1">
    <source>
        <dbReference type="SAM" id="MobiDB-lite"/>
    </source>
</evidence>
<gene>
    <name evidence="2" type="ORF">CVT25_007779</name>
</gene>
<organism evidence="2 3">
    <name type="scientific">Psilocybe cyanescens</name>
    <dbReference type="NCBI Taxonomy" id="93625"/>
    <lineage>
        <taxon>Eukaryota</taxon>
        <taxon>Fungi</taxon>
        <taxon>Dikarya</taxon>
        <taxon>Basidiomycota</taxon>
        <taxon>Agaricomycotina</taxon>
        <taxon>Agaricomycetes</taxon>
        <taxon>Agaricomycetidae</taxon>
        <taxon>Agaricales</taxon>
        <taxon>Agaricineae</taxon>
        <taxon>Strophariaceae</taxon>
        <taxon>Psilocybe</taxon>
    </lineage>
</organism>
<evidence type="ECO:0000313" key="2">
    <source>
        <dbReference type="EMBL" id="PPQ90377.1"/>
    </source>
</evidence>
<comment type="caution">
    <text evidence="2">The sequence shown here is derived from an EMBL/GenBank/DDBJ whole genome shotgun (WGS) entry which is preliminary data.</text>
</comment>
<dbReference type="OrthoDB" id="3059378at2759"/>